<evidence type="ECO:0008006" key="3">
    <source>
        <dbReference type="Google" id="ProtNLM"/>
    </source>
</evidence>
<dbReference type="SUPFAM" id="SSF52047">
    <property type="entry name" value="RNI-like"/>
    <property type="match status" value="1"/>
</dbReference>
<protein>
    <recommendedName>
        <fullName evidence="3">F-box domain-containing protein</fullName>
    </recommendedName>
</protein>
<dbReference type="InterPro" id="IPR032675">
    <property type="entry name" value="LRR_dom_sf"/>
</dbReference>
<gene>
    <name evidence="1" type="ORF">THASP1DRAFT_32774</name>
</gene>
<name>A0A4P9XI78_9FUNG</name>
<dbReference type="AlphaFoldDB" id="A0A4P9XI78"/>
<organism evidence="1 2">
    <name type="scientific">Thamnocephalis sphaerospora</name>
    <dbReference type="NCBI Taxonomy" id="78915"/>
    <lineage>
        <taxon>Eukaryota</taxon>
        <taxon>Fungi</taxon>
        <taxon>Fungi incertae sedis</taxon>
        <taxon>Zoopagomycota</taxon>
        <taxon>Zoopagomycotina</taxon>
        <taxon>Zoopagomycetes</taxon>
        <taxon>Zoopagales</taxon>
        <taxon>Sigmoideomycetaceae</taxon>
        <taxon>Thamnocephalis</taxon>
    </lineage>
</organism>
<accession>A0A4P9XI78</accession>
<evidence type="ECO:0000313" key="2">
    <source>
        <dbReference type="Proteomes" id="UP000271241"/>
    </source>
</evidence>
<dbReference type="Proteomes" id="UP000271241">
    <property type="component" value="Unassembled WGS sequence"/>
</dbReference>
<reference evidence="2" key="1">
    <citation type="journal article" date="2018" name="Nat. Microbiol.">
        <title>Leveraging single-cell genomics to expand the fungal tree of life.</title>
        <authorList>
            <person name="Ahrendt S.R."/>
            <person name="Quandt C.A."/>
            <person name="Ciobanu D."/>
            <person name="Clum A."/>
            <person name="Salamov A."/>
            <person name="Andreopoulos B."/>
            <person name="Cheng J.F."/>
            <person name="Woyke T."/>
            <person name="Pelin A."/>
            <person name="Henrissat B."/>
            <person name="Reynolds N.K."/>
            <person name="Benny G.L."/>
            <person name="Smith M.E."/>
            <person name="James T.Y."/>
            <person name="Grigoriev I.V."/>
        </authorList>
    </citation>
    <scope>NUCLEOTIDE SEQUENCE [LARGE SCALE GENOMIC DNA]</scope>
    <source>
        <strain evidence="2">RSA 1356</strain>
    </source>
</reference>
<feature type="non-terminal residue" evidence="1">
    <location>
        <position position="492"/>
    </location>
</feature>
<evidence type="ECO:0000313" key="1">
    <source>
        <dbReference type="EMBL" id="RKP05382.1"/>
    </source>
</evidence>
<keyword evidence="2" id="KW-1185">Reference proteome</keyword>
<sequence>MLDSLKLRCISALASLPARRLFEQGLSELPTHLIHLLLERLGPLQLLVLDELLEQTTRYEASFAEGHADGHAKGTMSPLGSALLSQRESVQQLTRSFWSRHSAKVGVLLYRLEHSPHGASDAHHAMFAEVTALFQPLINTPYEQTPQDHANTWKWWNCWEAVPFVVSSAAECATSTPGDPIDYTLFDADDGISPAQHLLRTILGHVHSINISPTSDIPHVALTAPYLRRLYRVDIINPSPWNGKVSSSFLSIWSRLQHKDPHVSMHFTQENAEQGHSDAVLQTLRLATLNSSTKRAHGPLVESLSLNASASMVAPDALPHASLSVRTCHINQLNAEAAPTILQALNGDTLEELDLVNVYPTPALCSDLRQLGIYWNAHVQHASRIIQVDQALMARDAACNMIEAIGEAGSALGALTLVGAPLTDPVFATLVSVLPRWTHLRRLELSLWNMDATAGATFMSELARLPMLEELCLTVLTAHVMHSTALHHPLNS</sequence>
<dbReference type="Gene3D" id="3.80.10.10">
    <property type="entry name" value="Ribonuclease Inhibitor"/>
    <property type="match status" value="1"/>
</dbReference>
<dbReference type="EMBL" id="KZ993148">
    <property type="protein sequence ID" value="RKP05382.1"/>
    <property type="molecule type" value="Genomic_DNA"/>
</dbReference>
<proteinExistence type="predicted"/>